<evidence type="ECO:0000313" key="3">
    <source>
        <dbReference type="Proteomes" id="UP000472676"/>
    </source>
</evidence>
<dbReference type="AlphaFoldDB" id="A0A6M2BTB8"/>
<dbReference type="Proteomes" id="UP000472676">
    <property type="component" value="Unassembled WGS sequence"/>
</dbReference>
<accession>A0A6M2BTB8</accession>
<protein>
    <recommendedName>
        <fullName evidence="1">Peptidase C1A papain C-terminal domain-containing protein</fullName>
    </recommendedName>
</protein>
<reference evidence="2 3" key="1">
    <citation type="journal article" date="2014" name="Int. J. Syst. Evol. Microbiol.">
        <title>Solimonas terrae sp. nov., isolated from soil.</title>
        <authorList>
            <person name="Kim S.J."/>
            <person name="Moon J.Y."/>
            <person name="Weon H.Y."/>
            <person name="Ahn J.H."/>
            <person name="Chen W.M."/>
            <person name="Kwon S.W."/>
        </authorList>
    </citation>
    <scope>NUCLEOTIDE SEQUENCE [LARGE SCALE GENOMIC DNA]</scope>
    <source>
        <strain evidence="2 3">KIS83-12</strain>
    </source>
</reference>
<evidence type="ECO:0000259" key="1">
    <source>
        <dbReference type="Pfam" id="PF00112"/>
    </source>
</evidence>
<dbReference type="InterPro" id="IPR000668">
    <property type="entry name" value="Peptidase_C1A_C"/>
</dbReference>
<dbReference type="EMBL" id="JAAMOW010000006">
    <property type="protein sequence ID" value="NGY05614.1"/>
    <property type="molecule type" value="Genomic_DNA"/>
</dbReference>
<dbReference type="GO" id="GO:0008234">
    <property type="term" value="F:cysteine-type peptidase activity"/>
    <property type="evidence" value="ECO:0007669"/>
    <property type="project" value="InterPro"/>
</dbReference>
<name>A0A6M2BTB8_9GAMM</name>
<dbReference type="Pfam" id="PF00112">
    <property type="entry name" value="Peptidase_C1"/>
    <property type="match status" value="1"/>
</dbReference>
<keyword evidence="3" id="KW-1185">Reference proteome</keyword>
<dbReference type="SUPFAM" id="SSF54001">
    <property type="entry name" value="Cysteine proteinases"/>
    <property type="match status" value="1"/>
</dbReference>
<evidence type="ECO:0000313" key="2">
    <source>
        <dbReference type="EMBL" id="NGY05614.1"/>
    </source>
</evidence>
<comment type="caution">
    <text evidence="2">The sequence shown here is derived from an EMBL/GenBank/DDBJ whole genome shotgun (WGS) entry which is preliminary data.</text>
</comment>
<dbReference type="GO" id="GO:0006508">
    <property type="term" value="P:proteolysis"/>
    <property type="evidence" value="ECO:0007669"/>
    <property type="project" value="InterPro"/>
</dbReference>
<proteinExistence type="predicted"/>
<dbReference type="RefSeq" id="WP_166257470.1">
    <property type="nucleotide sequence ID" value="NZ_JAAMOW010000006.1"/>
</dbReference>
<feature type="domain" description="Peptidase C1A papain C-terminal" evidence="1">
    <location>
        <begin position="46"/>
        <end position="174"/>
    </location>
</feature>
<dbReference type="InterPro" id="IPR038765">
    <property type="entry name" value="Papain-like_cys_pep_sf"/>
</dbReference>
<sequence>MAIAASDAHGRLIPPGTILSPEYAFYFAAERQKPMAYFRGLHAPKLYEAIAHDGQPAESAYPYQDRVSAYAKLVLPQVAANAPIYRRSAIPMALADLKTRLMGGITPVLHLETTEGFRDINQHAGVLEYSANDPVVVRHAVVAVGLGKNAAGGEYVMVRNSWGSGWGLNGHGWLSETYLKHRYKGGAYYTP</sequence>
<gene>
    <name evidence="2" type="ORF">G7Y85_12645</name>
</gene>
<organism evidence="2 3">
    <name type="scientific">Solimonas terrae</name>
    <dbReference type="NCBI Taxonomy" id="1396819"/>
    <lineage>
        <taxon>Bacteria</taxon>
        <taxon>Pseudomonadati</taxon>
        <taxon>Pseudomonadota</taxon>
        <taxon>Gammaproteobacteria</taxon>
        <taxon>Nevskiales</taxon>
        <taxon>Nevskiaceae</taxon>
        <taxon>Solimonas</taxon>
    </lineage>
</organism>
<dbReference type="Gene3D" id="3.90.70.10">
    <property type="entry name" value="Cysteine proteinases"/>
    <property type="match status" value="1"/>
</dbReference>